<proteinExistence type="predicted"/>
<protein>
    <recommendedName>
        <fullName evidence="3">Transposase</fullName>
    </recommendedName>
</protein>
<name>A0A150WD46_BDEBC</name>
<evidence type="ECO:0008006" key="3">
    <source>
        <dbReference type="Google" id="ProtNLM"/>
    </source>
</evidence>
<dbReference type="AlphaFoldDB" id="A0A150WD46"/>
<reference evidence="1 2" key="1">
    <citation type="submission" date="2016-03" db="EMBL/GenBank/DDBJ databases">
        <authorList>
            <person name="Ploux O."/>
        </authorList>
    </citation>
    <scope>NUCLEOTIDE SEQUENCE [LARGE SCALE GENOMIC DNA]</scope>
    <source>
        <strain evidence="1 2">BER2</strain>
    </source>
</reference>
<dbReference type="Proteomes" id="UP000075391">
    <property type="component" value="Unassembled WGS sequence"/>
</dbReference>
<evidence type="ECO:0000313" key="2">
    <source>
        <dbReference type="Proteomes" id="UP000075391"/>
    </source>
</evidence>
<gene>
    <name evidence="1" type="ORF">AZI85_10505</name>
</gene>
<sequence>MIQVQNSRFREQVLVNGIIISMCLNRADNEVKTSALRVVHLGNRPKPQSRLAKPVYKDALEMQAGNATLPVKACICGNKTKASLA</sequence>
<comment type="caution">
    <text evidence="1">The sequence shown here is derived from an EMBL/GenBank/DDBJ whole genome shotgun (WGS) entry which is preliminary data.</text>
</comment>
<evidence type="ECO:0000313" key="1">
    <source>
        <dbReference type="EMBL" id="KYG60883.1"/>
    </source>
</evidence>
<accession>A0A150WD46</accession>
<organism evidence="1 2">
    <name type="scientific">Bdellovibrio bacteriovorus</name>
    <dbReference type="NCBI Taxonomy" id="959"/>
    <lineage>
        <taxon>Bacteria</taxon>
        <taxon>Pseudomonadati</taxon>
        <taxon>Bdellovibrionota</taxon>
        <taxon>Bdellovibrionia</taxon>
        <taxon>Bdellovibrionales</taxon>
        <taxon>Pseudobdellovibrionaceae</taxon>
        <taxon>Bdellovibrio</taxon>
    </lineage>
</organism>
<dbReference type="EMBL" id="LUKF01000018">
    <property type="protein sequence ID" value="KYG60883.1"/>
    <property type="molecule type" value="Genomic_DNA"/>
</dbReference>